<evidence type="ECO:0000256" key="1">
    <source>
        <dbReference type="SAM" id="MobiDB-lite"/>
    </source>
</evidence>
<sequence length="35" mass="3565">MKQVIAVTGDSSVGPKSSQVEACSASFESPDHALT</sequence>
<feature type="compositionally biased region" description="Polar residues" evidence="1">
    <location>
        <begin position="9"/>
        <end position="21"/>
    </location>
</feature>
<dbReference type="AlphaFoldDB" id="A0A822YPI7"/>
<feature type="region of interest" description="Disordered" evidence="1">
    <location>
        <begin position="1"/>
        <end position="35"/>
    </location>
</feature>
<comment type="caution">
    <text evidence="2">The sequence shown here is derived from an EMBL/GenBank/DDBJ whole genome shotgun (WGS) entry which is preliminary data.</text>
</comment>
<organism evidence="2 3">
    <name type="scientific">Nelumbo nucifera</name>
    <name type="common">Sacred lotus</name>
    <dbReference type="NCBI Taxonomy" id="4432"/>
    <lineage>
        <taxon>Eukaryota</taxon>
        <taxon>Viridiplantae</taxon>
        <taxon>Streptophyta</taxon>
        <taxon>Embryophyta</taxon>
        <taxon>Tracheophyta</taxon>
        <taxon>Spermatophyta</taxon>
        <taxon>Magnoliopsida</taxon>
        <taxon>Proteales</taxon>
        <taxon>Nelumbonaceae</taxon>
        <taxon>Nelumbo</taxon>
    </lineage>
</organism>
<gene>
    <name evidence="2" type="ORF">HUJ06_011776</name>
</gene>
<dbReference type="EMBL" id="DUZY01000003">
    <property type="protein sequence ID" value="DAD32925.1"/>
    <property type="molecule type" value="Genomic_DNA"/>
</dbReference>
<proteinExistence type="predicted"/>
<keyword evidence="3" id="KW-1185">Reference proteome</keyword>
<dbReference type="Proteomes" id="UP000607653">
    <property type="component" value="Unassembled WGS sequence"/>
</dbReference>
<evidence type="ECO:0000313" key="2">
    <source>
        <dbReference type="EMBL" id="DAD32925.1"/>
    </source>
</evidence>
<protein>
    <submittedName>
        <fullName evidence="2">Uncharacterized protein</fullName>
    </submittedName>
</protein>
<accession>A0A822YPI7</accession>
<evidence type="ECO:0000313" key="3">
    <source>
        <dbReference type="Proteomes" id="UP000607653"/>
    </source>
</evidence>
<reference evidence="2 3" key="1">
    <citation type="journal article" date="2020" name="Mol. Biol. Evol.">
        <title>Distinct Expression and Methylation Patterns for Genes with Different Fates following a Single Whole-Genome Duplication in Flowering Plants.</title>
        <authorList>
            <person name="Shi T."/>
            <person name="Rahmani R.S."/>
            <person name="Gugger P.F."/>
            <person name="Wang M."/>
            <person name="Li H."/>
            <person name="Zhang Y."/>
            <person name="Li Z."/>
            <person name="Wang Q."/>
            <person name="Van de Peer Y."/>
            <person name="Marchal K."/>
            <person name="Chen J."/>
        </authorList>
    </citation>
    <scope>NUCLEOTIDE SEQUENCE [LARGE SCALE GENOMIC DNA]</scope>
    <source>
        <tissue evidence="2">Leaf</tissue>
    </source>
</reference>
<name>A0A822YPI7_NELNU</name>